<name>A0A5N4AH04_PHOPY</name>
<reference evidence="1 2" key="1">
    <citation type="journal article" date="2018" name="Elife">
        <title>Firefly genomes illuminate parallel origins of bioluminescence in beetles.</title>
        <authorList>
            <person name="Fallon T.R."/>
            <person name="Lower S.E."/>
            <person name="Chang C.H."/>
            <person name="Bessho-Uehara M."/>
            <person name="Martin G.J."/>
            <person name="Bewick A.J."/>
            <person name="Behringer M."/>
            <person name="Debat H.J."/>
            <person name="Wong I."/>
            <person name="Day J.C."/>
            <person name="Suvorov A."/>
            <person name="Silva C.J."/>
            <person name="Stanger-Hall K.F."/>
            <person name="Hall D.W."/>
            <person name="Schmitz R.J."/>
            <person name="Nelson D.R."/>
            <person name="Lewis S.M."/>
            <person name="Shigenobu S."/>
            <person name="Bybee S.M."/>
            <person name="Larracuente A.M."/>
            <person name="Oba Y."/>
            <person name="Weng J.K."/>
        </authorList>
    </citation>
    <scope>NUCLEOTIDE SEQUENCE [LARGE SCALE GENOMIC DNA]</scope>
    <source>
        <strain evidence="1">1611_PpyrPB1</strain>
        <tissue evidence="1">Whole body</tissue>
    </source>
</reference>
<dbReference type="GO" id="GO:0003676">
    <property type="term" value="F:nucleic acid binding"/>
    <property type="evidence" value="ECO:0007669"/>
    <property type="project" value="InterPro"/>
</dbReference>
<dbReference type="EMBL" id="VVIM01000007">
    <property type="protein sequence ID" value="KAB0796566.1"/>
    <property type="molecule type" value="Genomic_DNA"/>
</dbReference>
<sequence length="287" mass="32814">MTWIPHIKKTIEDTRKALNIIKVISNQNWGTNTNTIIKILNALIRSKIEYCLCIYGGTNSSILKSLYAIYHHGLRLATGAHRTTPVDSLYAITSELPLKARLSKQLLCYTVQVMGRPNHPNQKVTLQPEFQNLFARSKRILVVRGQKLLRSLEIQVKLPNTPQIKQPWATPLIKPNVELTNHPKNSTNPAIYKNLFLEILNRHNDRQIIYTDGSKIKNLVGCAFIHEDNSYQYKLPDAPSVYSAELYSIKEALGYISRNVYDKFLIVTDSLSALQGLNNMYPQHEYI</sequence>
<dbReference type="AlphaFoldDB" id="A0A5N4AH04"/>
<comment type="caution">
    <text evidence="1">The sequence shown here is derived from an EMBL/GenBank/DDBJ whole genome shotgun (WGS) entry which is preliminary data.</text>
</comment>
<dbReference type="SUPFAM" id="SSF53098">
    <property type="entry name" value="Ribonuclease H-like"/>
    <property type="match status" value="1"/>
</dbReference>
<dbReference type="CDD" id="cd09276">
    <property type="entry name" value="Rnase_HI_RT_non_LTR"/>
    <property type="match status" value="1"/>
</dbReference>
<organism evidence="1 2">
    <name type="scientific">Photinus pyralis</name>
    <name type="common">Common eastern firefly</name>
    <name type="synonym">Lampyris pyralis</name>
    <dbReference type="NCBI Taxonomy" id="7054"/>
    <lineage>
        <taxon>Eukaryota</taxon>
        <taxon>Metazoa</taxon>
        <taxon>Ecdysozoa</taxon>
        <taxon>Arthropoda</taxon>
        <taxon>Hexapoda</taxon>
        <taxon>Insecta</taxon>
        <taxon>Pterygota</taxon>
        <taxon>Neoptera</taxon>
        <taxon>Endopterygota</taxon>
        <taxon>Coleoptera</taxon>
        <taxon>Polyphaga</taxon>
        <taxon>Elateriformia</taxon>
        <taxon>Elateroidea</taxon>
        <taxon>Lampyridae</taxon>
        <taxon>Lampyrinae</taxon>
        <taxon>Photinus</taxon>
    </lineage>
</organism>
<proteinExistence type="predicted"/>
<dbReference type="InterPro" id="IPR012337">
    <property type="entry name" value="RNaseH-like_sf"/>
</dbReference>
<evidence type="ECO:0000313" key="1">
    <source>
        <dbReference type="EMBL" id="KAB0796566.1"/>
    </source>
</evidence>
<dbReference type="InParanoid" id="A0A5N4AH04"/>
<gene>
    <name evidence="1" type="ORF">PPYR_10627</name>
</gene>
<keyword evidence="2" id="KW-1185">Reference proteome</keyword>
<dbReference type="Proteomes" id="UP000327044">
    <property type="component" value="Unassembled WGS sequence"/>
</dbReference>
<evidence type="ECO:0000313" key="2">
    <source>
        <dbReference type="Proteomes" id="UP000327044"/>
    </source>
</evidence>
<dbReference type="Gene3D" id="3.30.420.10">
    <property type="entry name" value="Ribonuclease H-like superfamily/Ribonuclease H"/>
    <property type="match status" value="1"/>
</dbReference>
<protein>
    <submittedName>
        <fullName evidence="1">Uncharacterized protein</fullName>
    </submittedName>
</protein>
<accession>A0A5N4AH04</accession>
<dbReference type="InterPro" id="IPR036397">
    <property type="entry name" value="RNaseH_sf"/>
</dbReference>